<dbReference type="Gene3D" id="2.60.120.330">
    <property type="entry name" value="B-lactam Antibiotic, Isopenicillin N Synthase, Chain"/>
    <property type="match status" value="1"/>
</dbReference>
<dbReference type="GO" id="GO:0046872">
    <property type="term" value="F:metal ion binding"/>
    <property type="evidence" value="ECO:0007669"/>
    <property type="project" value="UniProtKB-KW"/>
</dbReference>
<dbReference type="Proteomes" id="UP000275267">
    <property type="component" value="Unassembled WGS sequence"/>
</dbReference>
<dbReference type="STRING" id="4540.A0A3L6SFK7"/>
<evidence type="ECO:0000313" key="5">
    <source>
        <dbReference type="EMBL" id="RLN19768.1"/>
    </source>
</evidence>
<dbReference type="InterPro" id="IPR027443">
    <property type="entry name" value="IPNS-like_sf"/>
</dbReference>
<keyword evidence="2" id="KW-0560">Oxidoreductase</keyword>
<evidence type="ECO:0000259" key="4">
    <source>
        <dbReference type="Pfam" id="PF14226"/>
    </source>
</evidence>
<evidence type="ECO:0000313" key="6">
    <source>
        <dbReference type="Proteomes" id="UP000275267"/>
    </source>
</evidence>
<evidence type="ECO:0000256" key="1">
    <source>
        <dbReference type="ARBA" id="ARBA00022723"/>
    </source>
</evidence>
<accession>A0A3L6SFK7</accession>
<reference evidence="6" key="1">
    <citation type="journal article" date="2019" name="Nat. Commun.">
        <title>The genome of broomcorn millet.</title>
        <authorList>
            <person name="Zou C."/>
            <person name="Miki D."/>
            <person name="Li D."/>
            <person name="Tang Q."/>
            <person name="Xiao L."/>
            <person name="Rajput S."/>
            <person name="Deng P."/>
            <person name="Jia W."/>
            <person name="Huang R."/>
            <person name="Zhang M."/>
            <person name="Sun Y."/>
            <person name="Hu J."/>
            <person name="Fu X."/>
            <person name="Schnable P.S."/>
            <person name="Li F."/>
            <person name="Zhang H."/>
            <person name="Feng B."/>
            <person name="Zhu X."/>
            <person name="Liu R."/>
            <person name="Schnable J.C."/>
            <person name="Zhu J.-K."/>
            <person name="Zhang H."/>
        </authorList>
    </citation>
    <scope>NUCLEOTIDE SEQUENCE [LARGE SCALE GENOMIC DNA]</scope>
</reference>
<dbReference type="GO" id="GO:0016491">
    <property type="term" value="F:oxidoreductase activity"/>
    <property type="evidence" value="ECO:0007669"/>
    <property type="project" value="UniProtKB-KW"/>
</dbReference>
<comment type="caution">
    <text evidence="5">The sequence shown here is derived from an EMBL/GenBank/DDBJ whole genome shotgun (WGS) entry which is preliminary data.</text>
</comment>
<evidence type="ECO:0000256" key="3">
    <source>
        <dbReference type="ARBA" id="ARBA00023004"/>
    </source>
</evidence>
<dbReference type="AlphaFoldDB" id="A0A3L6SFK7"/>
<organism evidence="5 6">
    <name type="scientific">Panicum miliaceum</name>
    <name type="common">Proso millet</name>
    <name type="synonym">Broomcorn millet</name>
    <dbReference type="NCBI Taxonomy" id="4540"/>
    <lineage>
        <taxon>Eukaryota</taxon>
        <taxon>Viridiplantae</taxon>
        <taxon>Streptophyta</taxon>
        <taxon>Embryophyta</taxon>
        <taxon>Tracheophyta</taxon>
        <taxon>Spermatophyta</taxon>
        <taxon>Magnoliopsida</taxon>
        <taxon>Liliopsida</taxon>
        <taxon>Poales</taxon>
        <taxon>Poaceae</taxon>
        <taxon>PACMAD clade</taxon>
        <taxon>Panicoideae</taxon>
        <taxon>Panicodae</taxon>
        <taxon>Paniceae</taxon>
        <taxon>Panicinae</taxon>
        <taxon>Panicum</taxon>
        <taxon>Panicum sect. Panicum</taxon>
    </lineage>
</organism>
<evidence type="ECO:0000256" key="2">
    <source>
        <dbReference type="ARBA" id="ARBA00023002"/>
    </source>
</evidence>
<sequence length="96" mass="10483">MAHDRARGSLPVANVQELAQTCNRSNGQIPESERYIRAEANTEEVINSYGSTSAIPIIDLSKLCDPQLSPECAKLGSACQQWGFFQGAQLDKTIRS</sequence>
<dbReference type="EMBL" id="PQIB02000005">
    <property type="protein sequence ID" value="RLN19768.1"/>
    <property type="molecule type" value="Genomic_DNA"/>
</dbReference>
<keyword evidence="6" id="KW-1185">Reference proteome</keyword>
<name>A0A3L6SFK7_PANMI</name>
<keyword evidence="3" id="KW-0408">Iron</keyword>
<dbReference type="InterPro" id="IPR026992">
    <property type="entry name" value="DIOX_N"/>
</dbReference>
<feature type="domain" description="Non-haem dioxygenase N-terminal" evidence="4">
    <location>
        <begin position="55"/>
        <end position="86"/>
    </location>
</feature>
<dbReference type="SUPFAM" id="SSF51197">
    <property type="entry name" value="Clavaminate synthase-like"/>
    <property type="match status" value="1"/>
</dbReference>
<proteinExistence type="predicted"/>
<dbReference type="Pfam" id="PF14226">
    <property type="entry name" value="DIOX_N"/>
    <property type="match status" value="1"/>
</dbReference>
<gene>
    <name evidence="5" type="ORF">C2845_PM02G20230</name>
</gene>
<protein>
    <submittedName>
        <fullName evidence="5">S-norcoclaurine synthase 1-like</fullName>
    </submittedName>
</protein>
<keyword evidence="1" id="KW-0479">Metal-binding</keyword>
<dbReference type="OrthoDB" id="782039at2759"/>